<keyword evidence="1" id="KW-0645">Protease</keyword>
<dbReference type="GO" id="GO:0004176">
    <property type="term" value="F:ATP-dependent peptidase activity"/>
    <property type="evidence" value="ECO:0007669"/>
    <property type="project" value="TreeGrafter"/>
</dbReference>
<dbReference type="GO" id="GO:0009368">
    <property type="term" value="C:endopeptidase Clp complex"/>
    <property type="evidence" value="ECO:0007669"/>
    <property type="project" value="TreeGrafter"/>
</dbReference>
<dbReference type="RefSeq" id="WP_011897459.1">
    <property type="nucleotide sequence ID" value="NC_009342.1"/>
</dbReference>
<dbReference type="CDD" id="cd07016">
    <property type="entry name" value="S14_ClpP_1"/>
    <property type="match status" value="1"/>
</dbReference>
<evidence type="ECO:0008006" key="6">
    <source>
        <dbReference type="Google" id="ProtNLM"/>
    </source>
</evidence>
<dbReference type="Pfam" id="PF00574">
    <property type="entry name" value="CLP_protease"/>
    <property type="match status" value="1"/>
</dbReference>
<gene>
    <name evidence="5" type="ordered locus">cgR_1893</name>
</gene>
<dbReference type="GO" id="GO:0051117">
    <property type="term" value="F:ATPase binding"/>
    <property type="evidence" value="ECO:0007669"/>
    <property type="project" value="TreeGrafter"/>
</dbReference>
<evidence type="ECO:0000256" key="1">
    <source>
        <dbReference type="ARBA" id="ARBA00022670"/>
    </source>
</evidence>
<keyword evidence="3" id="KW-0720">Serine protease</keyword>
<dbReference type="AlphaFoldDB" id="A0AB72VBL8"/>
<dbReference type="EMBL" id="AP009044">
    <property type="protein sequence ID" value="BAF54888.1"/>
    <property type="molecule type" value="Genomic_DNA"/>
</dbReference>
<dbReference type="InterPro" id="IPR029045">
    <property type="entry name" value="ClpP/crotonase-like_dom_sf"/>
</dbReference>
<accession>A0AB72VBL8</accession>
<dbReference type="SUPFAM" id="SSF52096">
    <property type="entry name" value="ClpP/crotonase"/>
    <property type="match status" value="1"/>
</dbReference>
<dbReference type="GO" id="GO:0004252">
    <property type="term" value="F:serine-type endopeptidase activity"/>
    <property type="evidence" value="ECO:0007669"/>
    <property type="project" value="TreeGrafter"/>
</dbReference>
<evidence type="ECO:0000256" key="2">
    <source>
        <dbReference type="ARBA" id="ARBA00022801"/>
    </source>
</evidence>
<keyword evidence="2" id="KW-0378">Hydrolase</keyword>
<dbReference type="PANTHER" id="PTHR10381">
    <property type="entry name" value="ATP-DEPENDENT CLP PROTEASE PROTEOLYTIC SUBUNIT"/>
    <property type="match status" value="1"/>
</dbReference>
<dbReference type="GO" id="GO:0006515">
    <property type="term" value="P:protein quality control for misfolded or incompletely synthesized proteins"/>
    <property type="evidence" value="ECO:0007669"/>
    <property type="project" value="TreeGrafter"/>
</dbReference>
<dbReference type="Proteomes" id="UP000006698">
    <property type="component" value="Chromosome"/>
</dbReference>
<proteinExistence type="predicted"/>
<dbReference type="PANTHER" id="PTHR10381:SF70">
    <property type="entry name" value="ATP-DEPENDENT CLP PROTEASE PROTEOLYTIC SUBUNIT"/>
    <property type="match status" value="1"/>
</dbReference>
<evidence type="ECO:0000256" key="3">
    <source>
        <dbReference type="ARBA" id="ARBA00022825"/>
    </source>
</evidence>
<dbReference type="KEGG" id="cgt:cgR_1893"/>
<sequence length="459" mass="49044">METIDIYEDITPGLEVRVRDSLPDEGPVTVRINSFGGAVDVGHTIRHLLADHPGHVTCVVDGVAASAASIIAIAGSDELVMREGSELMIHQASLGMDGNSSSLRSMAERLEKMDAELANVYASKAGGDAEHWLGLMAAETWFSAADAVDAGLADRVDGRVAQAVSVDRIAAKYNYSGRRLPLDERKENGMSVKALAAELGVSESEFKATFARIMNETVETTVKVDVSYPQDTRIAPTETVTVYPIVGQPASEASSENPDVAENAVDGEPIPVAAEVIEGITFELGAEVEGFTTSIDAQSGALKITASTGVEIGAEAEFVVSVSGTDVPVKVTVRSLSEEQEATEETTGSEVDVVAVDKHTYNALVEGNRAYNKILEKQAVEQRHARVDQWINQGRIAASARDEAIKVIDRDENLAAEIYGSRPVNTIPRREMGNVGSGEPKSKVEALIAKANENRKNRK</sequence>
<protein>
    <recommendedName>
        <fullName evidence="6">ATP-dependent Clp protease proteolytic subunit</fullName>
    </recommendedName>
</protein>
<name>A0AB72VBL8_CORGB</name>
<dbReference type="Gene3D" id="3.90.226.10">
    <property type="entry name" value="2-enoyl-CoA Hydratase, Chain A, domain 1"/>
    <property type="match status" value="1"/>
</dbReference>
<organism evidence="5">
    <name type="scientific">Corynebacterium glutamicum (strain R)</name>
    <dbReference type="NCBI Taxonomy" id="340322"/>
    <lineage>
        <taxon>Bacteria</taxon>
        <taxon>Bacillati</taxon>
        <taxon>Actinomycetota</taxon>
        <taxon>Actinomycetes</taxon>
        <taxon>Mycobacteriales</taxon>
        <taxon>Corynebacteriaceae</taxon>
        <taxon>Corynebacterium</taxon>
    </lineage>
</organism>
<evidence type="ECO:0000256" key="4">
    <source>
        <dbReference type="SAM" id="MobiDB-lite"/>
    </source>
</evidence>
<evidence type="ECO:0000313" key="5">
    <source>
        <dbReference type="EMBL" id="BAF54888.1"/>
    </source>
</evidence>
<reference evidence="5" key="1">
    <citation type="journal article" date="2007" name="Microbiology">
        <title>Comparative analysis of the Corynebacterium glutamicum group and complete genome sequence of strain R.</title>
        <authorList>
            <person name="Yukawa H."/>
            <person name="Omumasaba C.A."/>
            <person name="Nonaka H."/>
            <person name="Kos P."/>
            <person name="Okai N."/>
            <person name="Suzuki N."/>
            <person name="Suda M."/>
            <person name="Tsuge Y."/>
            <person name="Watanabe J."/>
            <person name="Ikeda Y."/>
            <person name="Vertes A.A."/>
            <person name="Inui M."/>
        </authorList>
    </citation>
    <scope>NUCLEOTIDE SEQUENCE</scope>
    <source>
        <strain evidence="5">R</strain>
    </source>
</reference>
<feature type="region of interest" description="Disordered" evidence="4">
    <location>
        <begin position="426"/>
        <end position="459"/>
    </location>
</feature>
<dbReference type="NCBIfam" id="NF045542">
    <property type="entry name" value="Clp_rel_HeadMat"/>
    <property type="match status" value="1"/>
</dbReference>
<dbReference type="InterPro" id="IPR023562">
    <property type="entry name" value="ClpP/TepA"/>
</dbReference>